<keyword evidence="3" id="KW-1185">Reference proteome</keyword>
<dbReference type="Proteomes" id="UP000281112">
    <property type="component" value="Unassembled WGS sequence"/>
</dbReference>
<accession>A0A3N9TA63</accession>
<comment type="caution">
    <text evidence="2">The sequence shown here is derived from an EMBL/GenBank/DDBJ whole genome shotgun (WGS) entry which is preliminary data.</text>
</comment>
<protein>
    <submittedName>
        <fullName evidence="2">DUF87 domain-containing protein</fullName>
    </submittedName>
</protein>
<dbReference type="OrthoDB" id="6399741at2"/>
<evidence type="ECO:0000259" key="1">
    <source>
        <dbReference type="Pfam" id="PF01935"/>
    </source>
</evidence>
<dbReference type="Gene3D" id="3.40.50.300">
    <property type="entry name" value="P-loop containing nucleotide triphosphate hydrolases"/>
    <property type="match status" value="1"/>
</dbReference>
<proteinExistence type="predicted"/>
<dbReference type="RefSeq" id="WP_124939251.1">
    <property type="nucleotide sequence ID" value="NZ_RJVQ01000021.1"/>
</dbReference>
<reference evidence="2 3" key="1">
    <citation type="submission" date="2018-11" db="EMBL/GenBank/DDBJ databases">
        <title>Vibrio LJC006 sp. nov., isolated from seawater during the bloom of the enteromorpha.</title>
        <authorList>
            <person name="Liang J."/>
        </authorList>
    </citation>
    <scope>NUCLEOTIDE SEQUENCE [LARGE SCALE GENOMIC DNA]</scope>
    <source>
        <strain evidence="2 3">LJC006</strain>
    </source>
</reference>
<gene>
    <name evidence="2" type="ORF">EES38_21500</name>
</gene>
<sequence>MSKVDTTLRCEHKYVIGASGSGKSYHVKELIKALRRVLIWDADDEYGEVPNVIKVQTPSELMALIESEQDAIIRYVPNSLTPKLVEKQFDFVSLAAFVWGNCAYVAEEIADVTTPAKAVGGWGKVLRRGRKRGVTVFPVTQRPAEADKTVFTQVAKIRAGRLDGEGDIARVANNMRVPKEMLSQLGELEYIELDRRTGQLIAGKKQRYVTLRKDWNSPLTMTFKA</sequence>
<evidence type="ECO:0000313" key="3">
    <source>
        <dbReference type="Proteomes" id="UP000281112"/>
    </source>
</evidence>
<dbReference type="AlphaFoldDB" id="A0A3N9TA63"/>
<dbReference type="Pfam" id="PF01935">
    <property type="entry name" value="DUF87"/>
    <property type="match status" value="1"/>
</dbReference>
<dbReference type="InterPro" id="IPR027417">
    <property type="entry name" value="P-loop_NTPase"/>
</dbReference>
<evidence type="ECO:0000313" key="2">
    <source>
        <dbReference type="EMBL" id="RQW61027.1"/>
    </source>
</evidence>
<dbReference type="SUPFAM" id="SSF52540">
    <property type="entry name" value="P-loop containing nucleoside triphosphate hydrolases"/>
    <property type="match status" value="1"/>
</dbReference>
<name>A0A3N9TA63_9VIBR</name>
<feature type="domain" description="Helicase HerA central" evidence="1">
    <location>
        <begin position="12"/>
        <end position="83"/>
    </location>
</feature>
<dbReference type="EMBL" id="RJVQ01000021">
    <property type="protein sequence ID" value="RQW61027.1"/>
    <property type="molecule type" value="Genomic_DNA"/>
</dbReference>
<dbReference type="InterPro" id="IPR002789">
    <property type="entry name" value="HerA_central"/>
</dbReference>
<organism evidence="2 3">
    <name type="scientific">Vibrio viridaestus</name>
    <dbReference type="NCBI Taxonomy" id="2487322"/>
    <lineage>
        <taxon>Bacteria</taxon>
        <taxon>Pseudomonadati</taxon>
        <taxon>Pseudomonadota</taxon>
        <taxon>Gammaproteobacteria</taxon>
        <taxon>Vibrionales</taxon>
        <taxon>Vibrionaceae</taxon>
        <taxon>Vibrio</taxon>
    </lineage>
</organism>